<dbReference type="EMBL" id="BSKO01000001">
    <property type="protein sequence ID" value="GLO67801.1"/>
    <property type="molecule type" value="Genomic_DNA"/>
</dbReference>
<protein>
    <submittedName>
        <fullName evidence="3">Carbon-nitrogen hydrolase</fullName>
    </submittedName>
</protein>
<comment type="similarity">
    <text evidence="1">Belongs to the carbon-nitrogen hydrolase superfamily. NIT1/NIT2 family.</text>
</comment>
<evidence type="ECO:0000313" key="4">
    <source>
        <dbReference type="Proteomes" id="UP001275436"/>
    </source>
</evidence>
<dbReference type="InterPro" id="IPR003010">
    <property type="entry name" value="C-N_Hydrolase"/>
</dbReference>
<dbReference type="InterPro" id="IPR036526">
    <property type="entry name" value="C-N_Hydrolase_sf"/>
</dbReference>
<dbReference type="Gene3D" id="3.60.110.10">
    <property type="entry name" value="Carbon-nitrogen hydrolase"/>
    <property type="match status" value="1"/>
</dbReference>
<feature type="domain" description="CN hydrolase" evidence="2">
    <location>
        <begin position="1"/>
        <end position="240"/>
    </location>
</feature>
<keyword evidence="4" id="KW-1185">Reference proteome</keyword>
<evidence type="ECO:0000313" key="3">
    <source>
        <dbReference type="EMBL" id="GLO67801.1"/>
    </source>
</evidence>
<organism evidence="3 4">
    <name type="scientific">Oceanobacillus kimchii</name>
    <dbReference type="NCBI Taxonomy" id="746691"/>
    <lineage>
        <taxon>Bacteria</taxon>
        <taxon>Bacillati</taxon>
        <taxon>Bacillota</taxon>
        <taxon>Bacilli</taxon>
        <taxon>Bacillales</taxon>
        <taxon>Bacillaceae</taxon>
        <taxon>Oceanobacillus</taxon>
    </lineage>
</organism>
<dbReference type="PROSITE" id="PS01227">
    <property type="entry name" value="UPF0012"/>
    <property type="match status" value="1"/>
</dbReference>
<sequence>MRYAIYQMDIVPGNPEANRLKVKTWIEKTVSMNDIDIIVLPEMWTTGYTLAELNEVADEEEEPTCSFLQQLARDNQVHIIGGSIANKRNGKINNTAIVVNSNGEKVYKYDKIHLVPMLDEPTYLDGGEEKVCTFELDGVKMGLIICYDLRFPELTRSLAVSGAEVIYIVAEWPSARKDHWKALQLARAIENQCYIISANRVGIYNNVEFCGLSSVINPWGEIQTLGSDHHEETIMDSIDLQKVSEARKNVPIFESRVPKLY</sequence>
<dbReference type="RefSeq" id="WP_215064339.1">
    <property type="nucleotide sequence ID" value="NZ_BSKO01000001.1"/>
</dbReference>
<dbReference type="CDD" id="cd07583">
    <property type="entry name" value="nitrilase_5"/>
    <property type="match status" value="1"/>
</dbReference>
<evidence type="ECO:0000256" key="1">
    <source>
        <dbReference type="ARBA" id="ARBA00010613"/>
    </source>
</evidence>
<dbReference type="InterPro" id="IPR001110">
    <property type="entry name" value="UPF0012_CS"/>
</dbReference>
<name>A0ABQ5TN91_9BACI</name>
<proteinExistence type="inferred from homology"/>
<dbReference type="PROSITE" id="PS50263">
    <property type="entry name" value="CN_HYDROLASE"/>
    <property type="match status" value="1"/>
</dbReference>
<dbReference type="SUPFAM" id="SSF56317">
    <property type="entry name" value="Carbon-nitrogen hydrolase"/>
    <property type="match status" value="1"/>
</dbReference>
<evidence type="ECO:0000259" key="2">
    <source>
        <dbReference type="PROSITE" id="PS50263"/>
    </source>
</evidence>
<accession>A0ABQ5TN91</accession>
<dbReference type="PANTHER" id="PTHR23088:SF27">
    <property type="entry name" value="DEAMINATED GLUTATHIONE AMIDASE"/>
    <property type="match status" value="1"/>
</dbReference>
<gene>
    <name evidence="3" type="ORF">MACH08_35850</name>
</gene>
<dbReference type="Pfam" id="PF00795">
    <property type="entry name" value="CN_hydrolase"/>
    <property type="match status" value="1"/>
</dbReference>
<dbReference type="PANTHER" id="PTHR23088">
    <property type="entry name" value="NITRILASE-RELATED"/>
    <property type="match status" value="1"/>
</dbReference>
<keyword evidence="3" id="KW-0378">Hydrolase</keyword>
<dbReference type="GO" id="GO:0016787">
    <property type="term" value="F:hydrolase activity"/>
    <property type="evidence" value="ECO:0007669"/>
    <property type="project" value="UniProtKB-KW"/>
</dbReference>
<comment type="caution">
    <text evidence="3">The sequence shown here is derived from an EMBL/GenBank/DDBJ whole genome shotgun (WGS) entry which is preliminary data.</text>
</comment>
<dbReference type="Proteomes" id="UP001275436">
    <property type="component" value="Unassembled WGS sequence"/>
</dbReference>
<reference evidence="3 4" key="1">
    <citation type="submission" date="2023-02" db="EMBL/GenBank/DDBJ databases">
        <title>Oceanobacillus kimchii IFOP_LL358 isolated form Alexandrium catenella lab strain.</title>
        <authorList>
            <person name="Gajardo G."/>
            <person name="Ueki S."/>
            <person name="Maruyama F."/>
        </authorList>
    </citation>
    <scope>NUCLEOTIDE SEQUENCE [LARGE SCALE GENOMIC DNA]</scope>
    <source>
        <strain evidence="3 4">IFOP_LL358</strain>
    </source>
</reference>